<evidence type="ECO:0000256" key="8">
    <source>
        <dbReference type="ARBA" id="ARBA00023136"/>
    </source>
</evidence>
<dbReference type="GO" id="GO:0008843">
    <property type="term" value="F:endochitinase activity"/>
    <property type="evidence" value="ECO:0007669"/>
    <property type="project" value="UniProtKB-EC"/>
</dbReference>
<evidence type="ECO:0000256" key="1">
    <source>
        <dbReference type="ARBA" id="ARBA00000822"/>
    </source>
</evidence>
<dbReference type="OrthoDB" id="4781at2759"/>
<dbReference type="PANTHER" id="PTHR10963:SF27">
    <property type="entry name" value="GLYCOSIDASE-RELATED"/>
    <property type="match status" value="1"/>
</dbReference>
<dbReference type="Pfam" id="PF00722">
    <property type="entry name" value="Glyco_hydro_16"/>
    <property type="match status" value="1"/>
</dbReference>
<dbReference type="GO" id="GO:0005975">
    <property type="term" value="P:carbohydrate metabolic process"/>
    <property type="evidence" value="ECO:0007669"/>
    <property type="project" value="InterPro"/>
</dbReference>
<feature type="domain" description="GH16" evidence="15">
    <location>
        <begin position="27"/>
        <end position="256"/>
    </location>
</feature>
<evidence type="ECO:0000313" key="16">
    <source>
        <dbReference type="EMBL" id="KAF2246697.1"/>
    </source>
</evidence>
<reference evidence="16" key="1">
    <citation type="journal article" date="2020" name="Stud. Mycol.">
        <title>101 Dothideomycetes genomes: a test case for predicting lifestyles and emergence of pathogens.</title>
        <authorList>
            <person name="Haridas S."/>
            <person name="Albert R."/>
            <person name="Binder M."/>
            <person name="Bloem J."/>
            <person name="Labutti K."/>
            <person name="Salamov A."/>
            <person name="Andreopoulos B."/>
            <person name="Baker S."/>
            <person name="Barry K."/>
            <person name="Bills G."/>
            <person name="Bluhm B."/>
            <person name="Cannon C."/>
            <person name="Castanera R."/>
            <person name="Culley D."/>
            <person name="Daum C."/>
            <person name="Ezra D."/>
            <person name="Gonzalez J."/>
            <person name="Henrissat B."/>
            <person name="Kuo A."/>
            <person name="Liang C."/>
            <person name="Lipzen A."/>
            <person name="Lutzoni F."/>
            <person name="Magnuson J."/>
            <person name="Mondo S."/>
            <person name="Nolan M."/>
            <person name="Ohm R."/>
            <person name="Pangilinan J."/>
            <person name="Park H.-J."/>
            <person name="Ramirez L."/>
            <person name="Alfaro M."/>
            <person name="Sun H."/>
            <person name="Tritt A."/>
            <person name="Yoshinaga Y."/>
            <person name="Zwiers L.-H."/>
            <person name="Turgeon B."/>
            <person name="Goodwin S."/>
            <person name="Spatafora J."/>
            <person name="Crous P."/>
            <person name="Grigoriev I."/>
        </authorList>
    </citation>
    <scope>NUCLEOTIDE SEQUENCE</scope>
    <source>
        <strain evidence="16">CBS 122368</strain>
    </source>
</reference>
<protein>
    <recommendedName>
        <fullName evidence="3">chitinase</fullName>
        <ecNumber evidence="3">3.2.1.14</ecNumber>
    </recommendedName>
</protein>
<keyword evidence="11" id="KW-0961">Cell wall biogenesis/degradation</keyword>
<accession>A0A6A6I8V0</accession>
<keyword evidence="6 14" id="KW-0732">Signal</keyword>
<evidence type="ECO:0000256" key="7">
    <source>
        <dbReference type="ARBA" id="ARBA00022801"/>
    </source>
</evidence>
<keyword evidence="4" id="KW-0328">Glycosyltransferase</keyword>
<keyword evidence="13" id="KW-0812">Transmembrane</keyword>
<evidence type="ECO:0000256" key="9">
    <source>
        <dbReference type="ARBA" id="ARBA00023180"/>
    </source>
</evidence>
<feature type="signal peptide" evidence="14">
    <location>
        <begin position="1"/>
        <end position="20"/>
    </location>
</feature>
<evidence type="ECO:0000256" key="5">
    <source>
        <dbReference type="ARBA" id="ARBA00022679"/>
    </source>
</evidence>
<dbReference type="PROSITE" id="PS51762">
    <property type="entry name" value="GH16_2"/>
    <property type="match status" value="1"/>
</dbReference>
<evidence type="ECO:0000256" key="11">
    <source>
        <dbReference type="ARBA" id="ARBA00023316"/>
    </source>
</evidence>
<dbReference type="GO" id="GO:0016757">
    <property type="term" value="F:glycosyltransferase activity"/>
    <property type="evidence" value="ECO:0007669"/>
    <property type="project" value="UniProtKB-KW"/>
</dbReference>
<dbReference type="InterPro" id="IPR050546">
    <property type="entry name" value="Glycosyl_Hydrlase_16"/>
</dbReference>
<keyword evidence="8 13" id="KW-0472">Membrane</keyword>
<keyword evidence="13" id="KW-1133">Transmembrane helix</keyword>
<keyword evidence="17" id="KW-1185">Reference proteome</keyword>
<dbReference type="PANTHER" id="PTHR10963">
    <property type="entry name" value="GLYCOSYL HYDROLASE-RELATED"/>
    <property type="match status" value="1"/>
</dbReference>
<feature type="transmembrane region" description="Helical" evidence="13">
    <location>
        <begin position="305"/>
        <end position="327"/>
    </location>
</feature>
<gene>
    <name evidence="16" type="ORF">BU26DRAFT_521137</name>
</gene>
<dbReference type="GO" id="GO:0009277">
    <property type="term" value="C:fungal-type cell wall"/>
    <property type="evidence" value="ECO:0007669"/>
    <property type="project" value="TreeGrafter"/>
</dbReference>
<keyword evidence="7 16" id="KW-0378">Hydrolase</keyword>
<evidence type="ECO:0000256" key="12">
    <source>
        <dbReference type="ARBA" id="ARBA00038074"/>
    </source>
</evidence>
<evidence type="ECO:0000256" key="10">
    <source>
        <dbReference type="ARBA" id="ARBA00023295"/>
    </source>
</evidence>
<dbReference type="RefSeq" id="XP_033681701.1">
    <property type="nucleotide sequence ID" value="XM_033829462.1"/>
</dbReference>
<dbReference type="Proteomes" id="UP000800094">
    <property type="component" value="Unassembled WGS sequence"/>
</dbReference>
<evidence type="ECO:0000259" key="15">
    <source>
        <dbReference type="PROSITE" id="PS51762"/>
    </source>
</evidence>
<dbReference type="GO" id="GO:0016020">
    <property type="term" value="C:membrane"/>
    <property type="evidence" value="ECO:0007669"/>
    <property type="project" value="UniProtKB-SubCell"/>
</dbReference>
<dbReference type="CDD" id="cd02183">
    <property type="entry name" value="GH16_fungal_CRH1_transglycosylase"/>
    <property type="match status" value="1"/>
</dbReference>
<dbReference type="EC" id="3.2.1.14" evidence="3"/>
<sequence>MYSIALSAVALLAALPTTLAQTHTTCNPLNTTSCPNMPALGGNATFEFNATSGGMNPNIWKKENAGSVDYSDKGTTFTVDRRGDAPYIQSTFYLFFGRSEVIMKAAPGQGIVSSAILQSEDLDEIDWEFLGGNKTTVLTNYYGKGNNTYDPARGKDFTVDAAPQDDFHNYTIDWTKERIQWWLDGKMIRELKYADALNGDNYPQTPMNIRLGVWAGGDTENNPEDTVTWAGGETNFDDGPFTMTVQKVYAQDYTTAKEYSWENMDASGSWEKVKVIEGKSTQLEEINKPHGVKNRWNALSKTAQIAIIASIIGFVVVCACIIGFCCIKQRRAGRREFAALQAQQDKEAAELLQYKQQYAAGRSGYGRI</sequence>
<keyword evidence="10" id="KW-0326">Glycosidase</keyword>
<keyword evidence="5" id="KW-0808">Transferase</keyword>
<dbReference type="GeneID" id="54582792"/>
<dbReference type="InterPro" id="IPR013320">
    <property type="entry name" value="ConA-like_dom_sf"/>
</dbReference>
<evidence type="ECO:0000256" key="6">
    <source>
        <dbReference type="ARBA" id="ARBA00022729"/>
    </source>
</evidence>
<evidence type="ECO:0000256" key="4">
    <source>
        <dbReference type="ARBA" id="ARBA00022676"/>
    </source>
</evidence>
<evidence type="ECO:0000256" key="2">
    <source>
        <dbReference type="ARBA" id="ARBA00004370"/>
    </source>
</evidence>
<evidence type="ECO:0000256" key="13">
    <source>
        <dbReference type="SAM" id="Phobius"/>
    </source>
</evidence>
<comment type="similarity">
    <text evidence="12">Belongs to the glycosyl hydrolase 16 family. CRH1 subfamily.</text>
</comment>
<evidence type="ECO:0000313" key="17">
    <source>
        <dbReference type="Proteomes" id="UP000800094"/>
    </source>
</evidence>
<dbReference type="Gene3D" id="2.60.120.200">
    <property type="match status" value="1"/>
</dbReference>
<dbReference type="GO" id="GO:0031505">
    <property type="term" value="P:fungal-type cell wall organization"/>
    <property type="evidence" value="ECO:0007669"/>
    <property type="project" value="TreeGrafter"/>
</dbReference>
<keyword evidence="9" id="KW-0325">Glycoprotein</keyword>
<evidence type="ECO:0000256" key="14">
    <source>
        <dbReference type="SAM" id="SignalP"/>
    </source>
</evidence>
<name>A0A6A6I8V0_9PLEO</name>
<evidence type="ECO:0000256" key="3">
    <source>
        <dbReference type="ARBA" id="ARBA00012729"/>
    </source>
</evidence>
<dbReference type="AlphaFoldDB" id="A0A6A6I8V0"/>
<proteinExistence type="inferred from homology"/>
<feature type="chain" id="PRO_5025494890" description="chitinase" evidence="14">
    <location>
        <begin position="21"/>
        <end position="368"/>
    </location>
</feature>
<organism evidence="16 17">
    <name type="scientific">Trematosphaeria pertusa</name>
    <dbReference type="NCBI Taxonomy" id="390896"/>
    <lineage>
        <taxon>Eukaryota</taxon>
        <taxon>Fungi</taxon>
        <taxon>Dikarya</taxon>
        <taxon>Ascomycota</taxon>
        <taxon>Pezizomycotina</taxon>
        <taxon>Dothideomycetes</taxon>
        <taxon>Pleosporomycetidae</taxon>
        <taxon>Pleosporales</taxon>
        <taxon>Massarineae</taxon>
        <taxon>Trematosphaeriaceae</taxon>
        <taxon>Trematosphaeria</taxon>
    </lineage>
</organism>
<dbReference type="SUPFAM" id="SSF49899">
    <property type="entry name" value="Concanavalin A-like lectins/glucanases"/>
    <property type="match status" value="1"/>
</dbReference>
<dbReference type="InterPro" id="IPR000757">
    <property type="entry name" value="Beta-glucanase-like"/>
</dbReference>
<dbReference type="EMBL" id="ML987198">
    <property type="protein sequence ID" value="KAF2246697.1"/>
    <property type="molecule type" value="Genomic_DNA"/>
</dbReference>
<comment type="catalytic activity">
    <reaction evidence="1">
        <text>Random endo-hydrolysis of N-acetyl-beta-D-glucosaminide (1-&gt;4)-beta-linkages in chitin and chitodextrins.</text>
        <dbReference type="EC" id="3.2.1.14"/>
    </reaction>
</comment>
<comment type="subcellular location">
    <subcellularLocation>
        <location evidence="2">Membrane</location>
    </subcellularLocation>
</comment>